<evidence type="ECO:0000313" key="7">
    <source>
        <dbReference type="EMBL" id="AWW43155.1"/>
    </source>
</evidence>
<accession>A0A2Z4JDH2</accession>
<dbReference type="InterPro" id="IPR036188">
    <property type="entry name" value="FAD/NAD-bd_sf"/>
</dbReference>
<evidence type="ECO:0000313" key="8">
    <source>
        <dbReference type="Proteomes" id="UP000249616"/>
    </source>
</evidence>
<reference evidence="8" key="1">
    <citation type="submission" date="2018-06" db="EMBL/GenBank/DDBJ databases">
        <authorList>
            <person name="Li K."/>
        </authorList>
    </citation>
    <scope>NUCLEOTIDE SEQUENCE [LARGE SCALE GENOMIC DNA]</scope>
    <source>
        <strain evidence="8">ZFG47</strain>
        <plasmid evidence="8">unnamed1</plasmid>
    </source>
</reference>
<dbReference type="GO" id="GO:0008115">
    <property type="term" value="F:sarcosine oxidase activity"/>
    <property type="evidence" value="ECO:0007669"/>
    <property type="project" value="TreeGrafter"/>
</dbReference>
<evidence type="ECO:0000259" key="6">
    <source>
        <dbReference type="Pfam" id="PF01266"/>
    </source>
</evidence>
<dbReference type="AlphaFoldDB" id="A0A2Z4JDH2"/>
<dbReference type="GO" id="GO:0050660">
    <property type="term" value="F:flavin adenine dinucleotide binding"/>
    <property type="evidence" value="ECO:0007669"/>
    <property type="project" value="InterPro"/>
</dbReference>
<evidence type="ECO:0000256" key="3">
    <source>
        <dbReference type="ARBA" id="ARBA00022827"/>
    </source>
</evidence>
<sequence>MPGTGSPVSPHGDVPHPLGQGGTPGAGHEMRLPAAPAPTTVRTPVNVLTDESTITRWTLDNPMGLLHRRSVAVTRNDAPDRPARRVPAPLLRPEGFTMSAHAGTRSFDVVVVGLGGLGSAAAWHLARSGRSVLGLEQFEFGHGNGASHDTSRILRHSYHRPDYVRLTHHAYADWADLEQASGERLVTTTGGVDLRPEGSSLPLDDYWKSLDSENIPYELLTGEEVTTRWPQISLPEGTTALYQERTSIVPAARSVAAMQRLARASGATLLDRTPVTAVHPTAHGVEVVTPDARYSAGQVVLCTDAWANTLLTPLGRTVPLTVLDQQVTYFEPPEPERFAPATFPVWIWLDEPSFFGFPCYGEATVKAGEDCGGPEVSPDRRTGTTDGAMLDRLSGFMAERFPGSGAPVRSRRCLYTLTPDRDFVLGTVPGAERILVGLGAAHAYKFAPTLGRMLAELADDPALAATEPYTTFRLDRPALTDPGHPVNWMT</sequence>
<keyword evidence="3" id="KW-0274">FAD</keyword>
<dbReference type="SUPFAM" id="SSF54373">
    <property type="entry name" value="FAD-linked reductases, C-terminal domain"/>
    <property type="match status" value="1"/>
</dbReference>
<geneLocation type="plasmid" evidence="7 8">
    <name>unnamed1</name>
</geneLocation>
<keyword evidence="2" id="KW-0285">Flavoprotein</keyword>
<dbReference type="EMBL" id="CP030074">
    <property type="protein sequence ID" value="AWW43155.1"/>
    <property type="molecule type" value="Genomic_DNA"/>
</dbReference>
<feature type="region of interest" description="Disordered" evidence="5">
    <location>
        <begin position="1"/>
        <end position="38"/>
    </location>
</feature>
<dbReference type="FunFam" id="3.50.50.60:FF:000189">
    <property type="entry name" value="Monomeric sarcosine oxidase"/>
    <property type="match status" value="1"/>
</dbReference>
<dbReference type="PANTHER" id="PTHR10961">
    <property type="entry name" value="PEROXISOMAL SARCOSINE OXIDASE"/>
    <property type="match status" value="1"/>
</dbReference>
<proteinExistence type="predicted"/>
<keyword evidence="8" id="KW-1185">Reference proteome</keyword>
<dbReference type="Gene3D" id="3.50.50.60">
    <property type="entry name" value="FAD/NAD(P)-binding domain"/>
    <property type="match status" value="1"/>
</dbReference>
<evidence type="ECO:0000256" key="4">
    <source>
        <dbReference type="ARBA" id="ARBA00023002"/>
    </source>
</evidence>
<name>A0A2Z4JDH2_9ACTN</name>
<dbReference type="InterPro" id="IPR006076">
    <property type="entry name" value="FAD-dep_OxRdtase"/>
</dbReference>
<dbReference type="NCBIfam" id="NF008425">
    <property type="entry name" value="PRK11259.1"/>
    <property type="match status" value="1"/>
</dbReference>
<dbReference type="Gene3D" id="3.30.9.10">
    <property type="entry name" value="D-Amino Acid Oxidase, subunit A, domain 2"/>
    <property type="match status" value="1"/>
</dbReference>
<keyword evidence="4" id="KW-0560">Oxidoreductase</keyword>
<evidence type="ECO:0000256" key="1">
    <source>
        <dbReference type="ARBA" id="ARBA00001974"/>
    </source>
</evidence>
<dbReference type="Pfam" id="PF01266">
    <property type="entry name" value="DAO"/>
    <property type="match status" value="1"/>
</dbReference>
<gene>
    <name evidence="7" type="ORF">DN051_41830</name>
</gene>
<dbReference type="InterPro" id="IPR045170">
    <property type="entry name" value="MTOX"/>
</dbReference>
<feature type="domain" description="FAD dependent oxidoreductase" evidence="6">
    <location>
        <begin position="108"/>
        <end position="457"/>
    </location>
</feature>
<comment type="cofactor">
    <cofactor evidence="1">
        <name>FAD</name>
        <dbReference type="ChEBI" id="CHEBI:57692"/>
    </cofactor>
</comment>
<dbReference type="KEGG" id="scad:DN051_41830"/>
<protein>
    <submittedName>
        <fullName evidence="7">N-methyl-L-tryptophan oxidase</fullName>
    </submittedName>
</protein>
<dbReference type="PANTHER" id="PTHR10961:SF7">
    <property type="entry name" value="FAD DEPENDENT OXIDOREDUCTASE DOMAIN-CONTAINING PROTEIN"/>
    <property type="match status" value="1"/>
</dbReference>
<keyword evidence="7" id="KW-0614">Plasmid</keyword>
<evidence type="ECO:0000256" key="5">
    <source>
        <dbReference type="SAM" id="MobiDB-lite"/>
    </source>
</evidence>
<evidence type="ECO:0000256" key="2">
    <source>
        <dbReference type="ARBA" id="ARBA00022630"/>
    </source>
</evidence>
<dbReference type="SUPFAM" id="SSF51905">
    <property type="entry name" value="FAD/NAD(P)-binding domain"/>
    <property type="match status" value="1"/>
</dbReference>
<dbReference type="Proteomes" id="UP000249616">
    <property type="component" value="Plasmid unnamed1"/>
</dbReference>
<organism evidence="7 8">
    <name type="scientific">Streptomyces cadmiisoli</name>
    <dbReference type="NCBI Taxonomy" id="2184053"/>
    <lineage>
        <taxon>Bacteria</taxon>
        <taxon>Bacillati</taxon>
        <taxon>Actinomycetota</taxon>
        <taxon>Actinomycetes</taxon>
        <taxon>Kitasatosporales</taxon>
        <taxon>Streptomycetaceae</taxon>
        <taxon>Streptomyces</taxon>
        <taxon>Streptomyces aurantiacus group</taxon>
    </lineage>
</organism>